<feature type="domain" description="Nephrocystin 3-like N-terminal" evidence="2">
    <location>
        <begin position="61"/>
        <end position="195"/>
    </location>
</feature>
<dbReference type="InterPro" id="IPR027417">
    <property type="entry name" value="P-loop_NTPase"/>
</dbReference>
<keyword evidence="4" id="KW-1185">Reference proteome</keyword>
<dbReference type="OrthoDB" id="448455at2759"/>
<dbReference type="STRING" id="436010.A0A166JL73"/>
<dbReference type="InterPro" id="IPR056884">
    <property type="entry name" value="NPHP3-like_N"/>
</dbReference>
<dbReference type="Pfam" id="PF24883">
    <property type="entry name" value="NPHP3_N"/>
    <property type="match status" value="1"/>
</dbReference>
<keyword evidence="1" id="KW-0677">Repeat</keyword>
<dbReference type="SUPFAM" id="SSF52540">
    <property type="entry name" value="P-loop containing nucleoside triphosphate hydrolases"/>
    <property type="match status" value="1"/>
</dbReference>
<dbReference type="Gene3D" id="3.40.50.300">
    <property type="entry name" value="P-loop containing nucleotide triphosphate hydrolases"/>
    <property type="match status" value="1"/>
</dbReference>
<name>A0A166JL73_9AGAM</name>
<reference evidence="3 4" key="1">
    <citation type="journal article" date="2016" name="Mol. Biol. Evol.">
        <title>Comparative Genomics of Early-Diverging Mushroom-Forming Fungi Provides Insights into the Origins of Lignocellulose Decay Capabilities.</title>
        <authorList>
            <person name="Nagy L.G."/>
            <person name="Riley R."/>
            <person name="Tritt A."/>
            <person name="Adam C."/>
            <person name="Daum C."/>
            <person name="Floudas D."/>
            <person name="Sun H."/>
            <person name="Yadav J.S."/>
            <person name="Pangilinan J."/>
            <person name="Larsson K.H."/>
            <person name="Matsuura K."/>
            <person name="Barry K."/>
            <person name="Labutti K."/>
            <person name="Kuo R."/>
            <person name="Ohm R.A."/>
            <person name="Bhattacharya S.S."/>
            <person name="Shirouzu T."/>
            <person name="Yoshinaga Y."/>
            <person name="Martin F.M."/>
            <person name="Grigoriev I.V."/>
            <person name="Hibbett D.S."/>
        </authorList>
    </citation>
    <scope>NUCLEOTIDE SEQUENCE [LARGE SCALE GENOMIC DNA]</scope>
    <source>
        <strain evidence="3 4">CBS 109695</strain>
    </source>
</reference>
<proteinExistence type="predicted"/>
<organism evidence="3 4">
    <name type="scientific">Athelia psychrophila</name>
    <dbReference type="NCBI Taxonomy" id="1759441"/>
    <lineage>
        <taxon>Eukaryota</taxon>
        <taxon>Fungi</taxon>
        <taxon>Dikarya</taxon>
        <taxon>Basidiomycota</taxon>
        <taxon>Agaricomycotina</taxon>
        <taxon>Agaricomycetes</taxon>
        <taxon>Agaricomycetidae</taxon>
        <taxon>Atheliales</taxon>
        <taxon>Atheliaceae</taxon>
        <taxon>Athelia</taxon>
    </lineage>
</organism>
<evidence type="ECO:0000256" key="1">
    <source>
        <dbReference type="ARBA" id="ARBA00022737"/>
    </source>
</evidence>
<dbReference type="PANTHER" id="PTHR10039:SF16">
    <property type="entry name" value="GPI INOSITOL-DEACYLASE"/>
    <property type="match status" value="1"/>
</dbReference>
<evidence type="ECO:0000313" key="4">
    <source>
        <dbReference type="Proteomes" id="UP000076532"/>
    </source>
</evidence>
<protein>
    <recommendedName>
        <fullName evidence="2">Nephrocystin 3-like N-terminal domain-containing protein</fullName>
    </recommendedName>
</protein>
<dbReference type="PANTHER" id="PTHR10039">
    <property type="entry name" value="AMELOGENIN"/>
    <property type="match status" value="1"/>
</dbReference>
<dbReference type="EMBL" id="KV417551">
    <property type="protein sequence ID" value="KZP20983.1"/>
    <property type="molecule type" value="Genomic_DNA"/>
</dbReference>
<accession>A0A166JL73</accession>
<evidence type="ECO:0000259" key="2">
    <source>
        <dbReference type="Pfam" id="PF24883"/>
    </source>
</evidence>
<gene>
    <name evidence="3" type="ORF">FIBSPDRAFT_891581</name>
</gene>
<evidence type="ECO:0000313" key="3">
    <source>
        <dbReference type="EMBL" id="KZP20983.1"/>
    </source>
</evidence>
<dbReference type="Proteomes" id="UP000076532">
    <property type="component" value="Unassembled WGS sequence"/>
</dbReference>
<dbReference type="AlphaFoldDB" id="A0A166JL73"/>
<sequence>MASTSAIFNTTHAGGNAQITNIQNVYQMTPDQEHRIYEWLGAPDSSANFHAAREKHYGNTAGCGKTIVCSTVIETIRAEYAVEPSSACAYFFFDSRNAETDLSLHEKMIRSIVKQLSHQSASFPAPLVDLYGGGQQQPSIQSLQLVLEKLIDGFERTFIIIDAVDECIDREKVLARIEQLTQRNRGNLQFLFSSRPEQDITDKLRCMVYIAQVTLNSKLADKDIKTYIDAMLSEMIRWNAEITARVKDALITDSDGIRPKPSYVNVKNTP</sequence>